<accession>A0A1I7A8X3</accession>
<reference evidence="1 2" key="1">
    <citation type="submission" date="2016-10" db="EMBL/GenBank/DDBJ databases">
        <authorList>
            <person name="de Groot N.N."/>
        </authorList>
    </citation>
    <scope>NUCLEOTIDE SEQUENCE [LARGE SCALE GENOMIC DNA]</scope>
    <source>
        <strain evidence="1 2">LMG 27731</strain>
    </source>
</reference>
<dbReference type="EMBL" id="FPBH01000003">
    <property type="protein sequence ID" value="SFT71344.1"/>
    <property type="molecule type" value="Genomic_DNA"/>
</dbReference>
<sequence length="260" mass="28423">MIGKRTRYSLAQFLALQEPAVAEVLLGKYGAQHLSLWPAQLLSNLSSTLRALDANILMLVLAEIMATQGDLRARVTPKYRFEERMHDLTQCLLLDGYIVQDKTLIQTDPSIADGTPVDDDLIGALQNSGAPRRQEIIAGINASAESFRTTPPDYNASLVHARVALETLAVDVAADVAARLSNPATYNPSKWGEVIAFLRNSGEISIEEEKGLVGVYGFLSPGAHRPIGIPENQMTRLGRSFALNMCWFLLRNHLAKIGQG</sequence>
<evidence type="ECO:0000313" key="1">
    <source>
        <dbReference type="EMBL" id="SFT71344.1"/>
    </source>
</evidence>
<gene>
    <name evidence="1" type="ORF">SAMN05192563_1003178</name>
</gene>
<proteinExistence type="predicted"/>
<name>A0A1I7A8X3_9BURK</name>
<organism evidence="1 2">
    <name type="scientific">Paraburkholderia aspalathi</name>
    <dbReference type="NCBI Taxonomy" id="1324617"/>
    <lineage>
        <taxon>Bacteria</taxon>
        <taxon>Pseudomonadati</taxon>
        <taxon>Pseudomonadota</taxon>
        <taxon>Betaproteobacteria</taxon>
        <taxon>Burkholderiales</taxon>
        <taxon>Burkholderiaceae</taxon>
        <taxon>Paraburkholderia</taxon>
    </lineage>
</organism>
<protein>
    <submittedName>
        <fullName evidence="1">Uncharacterized protein</fullName>
    </submittedName>
</protein>
<evidence type="ECO:0000313" key="2">
    <source>
        <dbReference type="Proteomes" id="UP000198844"/>
    </source>
</evidence>
<dbReference type="AlphaFoldDB" id="A0A1I7A8X3"/>
<dbReference type="Proteomes" id="UP000198844">
    <property type="component" value="Unassembled WGS sequence"/>
</dbReference>
<dbReference type="OrthoDB" id="9087338at2"/>